<feature type="transmembrane region" description="Helical" evidence="1">
    <location>
        <begin position="35"/>
        <end position="53"/>
    </location>
</feature>
<dbReference type="Proteomes" id="UP000199239">
    <property type="component" value="Unassembled WGS sequence"/>
</dbReference>
<evidence type="ECO:0008006" key="4">
    <source>
        <dbReference type="Google" id="ProtNLM"/>
    </source>
</evidence>
<feature type="transmembrane region" description="Helical" evidence="1">
    <location>
        <begin position="90"/>
        <end position="109"/>
    </location>
</feature>
<dbReference type="RefSeq" id="WP_139226473.1">
    <property type="nucleotide sequence ID" value="NZ_FPAJ01000002.1"/>
</dbReference>
<name>A0A1I6S6L5_9RHOB</name>
<reference evidence="3" key="1">
    <citation type="submission" date="2016-10" db="EMBL/GenBank/DDBJ databases">
        <authorList>
            <person name="Varghese N."/>
            <person name="Submissions S."/>
        </authorList>
    </citation>
    <scope>NUCLEOTIDE SEQUENCE [LARGE SCALE GENOMIC DNA]</scope>
    <source>
        <strain evidence="3">DSM 23422</strain>
    </source>
</reference>
<protein>
    <recommendedName>
        <fullName evidence="4">DUF1453 domain-containing protein</fullName>
    </recommendedName>
</protein>
<keyword evidence="1" id="KW-0472">Membrane</keyword>
<feature type="transmembrane region" description="Helical" evidence="1">
    <location>
        <begin position="6"/>
        <end position="23"/>
    </location>
</feature>
<proteinExistence type="predicted"/>
<gene>
    <name evidence="2" type="ORF">SAMN04488040_1754</name>
</gene>
<dbReference type="EMBL" id="FPAJ01000002">
    <property type="protein sequence ID" value="SFS72418.1"/>
    <property type="molecule type" value="Genomic_DNA"/>
</dbReference>
<evidence type="ECO:0000256" key="1">
    <source>
        <dbReference type="SAM" id="Phobius"/>
    </source>
</evidence>
<sequence length="155" mass="17148">MTRLITDAPLWVWPLFTVLLLVGLRARRDREVPVLLIYALPLLSLLSLHSIYVTGPTGWIWVLFIAASVVGAVAGHRMQERWVLARTGRTVYLAGESVTLLVIMTLYWSNFAGGALRDLAPDLYANAGFHAALSLVLGLFSGSFLGRALRVWRMA</sequence>
<feature type="transmembrane region" description="Helical" evidence="1">
    <location>
        <begin position="129"/>
        <end position="149"/>
    </location>
</feature>
<evidence type="ECO:0000313" key="3">
    <source>
        <dbReference type="Proteomes" id="UP000199239"/>
    </source>
</evidence>
<dbReference type="STRING" id="394264.SAMN04488040_1754"/>
<keyword evidence="3" id="KW-1185">Reference proteome</keyword>
<dbReference type="OrthoDB" id="7862453at2"/>
<keyword evidence="1" id="KW-0812">Transmembrane</keyword>
<feature type="transmembrane region" description="Helical" evidence="1">
    <location>
        <begin position="59"/>
        <end position="78"/>
    </location>
</feature>
<accession>A0A1I6S6L5</accession>
<evidence type="ECO:0000313" key="2">
    <source>
        <dbReference type="EMBL" id="SFS72418.1"/>
    </source>
</evidence>
<dbReference type="AlphaFoldDB" id="A0A1I6S6L5"/>
<keyword evidence="1" id="KW-1133">Transmembrane helix</keyword>
<organism evidence="2 3">
    <name type="scientific">Sulfitobacter marinus</name>
    <dbReference type="NCBI Taxonomy" id="394264"/>
    <lineage>
        <taxon>Bacteria</taxon>
        <taxon>Pseudomonadati</taxon>
        <taxon>Pseudomonadota</taxon>
        <taxon>Alphaproteobacteria</taxon>
        <taxon>Rhodobacterales</taxon>
        <taxon>Roseobacteraceae</taxon>
        <taxon>Sulfitobacter</taxon>
    </lineage>
</organism>